<keyword evidence="6" id="KW-1185">Reference proteome</keyword>
<evidence type="ECO:0000313" key="5">
    <source>
        <dbReference type="EMBL" id="PSL45715.1"/>
    </source>
</evidence>
<dbReference type="SUPFAM" id="SSF46689">
    <property type="entry name" value="Homeodomain-like"/>
    <property type="match status" value="1"/>
</dbReference>
<proteinExistence type="predicted"/>
<feature type="domain" description="HTH araC/xylS-type" evidence="4">
    <location>
        <begin position="162"/>
        <end position="260"/>
    </location>
</feature>
<sequence>MINISTLSAYEEANQPRRLMEYLLIWCSEGSITIVVDEKELILHKHEVLTITSGQIHYFKKRVKAEGYIMGFTLNFFCKDDNDIELIFHNGLFCHFDLNEVIPVKNHTVIENQLSLISEELQAKPYQYLISIHSRIELMLITINREKVERGDEIWKPDALFLKFLDLVRSNFDKNYTVKDCARLLNTTEAKLNEQSKIHAGKTAQNVIYQLIISEAKRLLTYQNLSVKEVAYKLGFNDPFYFSNFFKKSASISPKSYQSKNNL</sequence>
<gene>
    <name evidence="5" type="ORF">CLV51_104422</name>
</gene>
<keyword evidence="3" id="KW-0804">Transcription</keyword>
<dbReference type="SUPFAM" id="SSF51215">
    <property type="entry name" value="Regulatory protein AraC"/>
    <property type="match status" value="1"/>
</dbReference>
<protein>
    <submittedName>
        <fullName evidence="5">AraC-like DNA-binding protein</fullName>
    </submittedName>
</protein>
<evidence type="ECO:0000259" key="4">
    <source>
        <dbReference type="PROSITE" id="PS01124"/>
    </source>
</evidence>
<dbReference type="InterPro" id="IPR009057">
    <property type="entry name" value="Homeodomain-like_sf"/>
</dbReference>
<name>A0A2P8HHK7_CHINA</name>
<reference evidence="5 6" key="1">
    <citation type="submission" date="2018-03" db="EMBL/GenBank/DDBJ databases">
        <title>Genomic Encyclopedia of Archaeal and Bacterial Type Strains, Phase II (KMG-II): from individual species to whole genera.</title>
        <authorList>
            <person name="Goeker M."/>
        </authorList>
    </citation>
    <scope>NUCLEOTIDE SEQUENCE [LARGE SCALE GENOMIC DNA]</scope>
    <source>
        <strain evidence="5 6">DSM 24859</strain>
    </source>
</reference>
<dbReference type="EMBL" id="PYAW01000004">
    <property type="protein sequence ID" value="PSL45715.1"/>
    <property type="molecule type" value="Genomic_DNA"/>
</dbReference>
<evidence type="ECO:0000256" key="3">
    <source>
        <dbReference type="ARBA" id="ARBA00023163"/>
    </source>
</evidence>
<dbReference type="PROSITE" id="PS01124">
    <property type="entry name" value="HTH_ARAC_FAMILY_2"/>
    <property type="match status" value="1"/>
</dbReference>
<dbReference type="GO" id="GO:0003700">
    <property type="term" value="F:DNA-binding transcription factor activity"/>
    <property type="evidence" value="ECO:0007669"/>
    <property type="project" value="InterPro"/>
</dbReference>
<dbReference type="Gene3D" id="1.10.10.60">
    <property type="entry name" value="Homeodomain-like"/>
    <property type="match status" value="1"/>
</dbReference>
<evidence type="ECO:0000256" key="1">
    <source>
        <dbReference type="ARBA" id="ARBA00023015"/>
    </source>
</evidence>
<dbReference type="PANTHER" id="PTHR43280:SF32">
    <property type="entry name" value="TRANSCRIPTIONAL REGULATORY PROTEIN"/>
    <property type="match status" value="1"/>
</dbReference>
<keyword evidence="1" id="KW-0805">Transcription regulation</keyword>
<evidence type="ECO:0000256" key="2">
    <source>
        <dbReference type="ARBA" id="ARBA00023125"/>
    </source>
</evidence>
<dbReference type="Pfam" id="PF12833">
    <property type="entry name" value="HTH_18"/>
    <property type="match status" value="1"/>
</dbReference>
<dbReference type="SMART" id="SM00342">
    <property type="entry name" value="HTH_ARAC"/>
    <property type="match status" value="1"/>
</dbReference>
<dbReference type="OrthoDB" id="9793451at2"/>
<accession>A0A2P8HHK7</accession>
<dbReference type="InterPro" id="IPR018060">
    <property type="entry name" value="HTH_AraC"/>
</dbReference>
<dbReference type="InterPro" id="IPR020449">
    <property type="entry name" value="Tscrpt_reg_AraC-type_HTH"/>
</dbReference>
<dbReference type="PANTHER" id="PTHR43280">
    <property type="entry name" value="ARAC-FAMILY TRANSCRIPTIONAL REGULATOR"/>
    <property type="match status" value="1"/>
</dbReference>
<dbReference type="RefSeq" id="WP_106530029.1">
    <property type="nucleotide sequence ID" value="NZ_PYAW01000004.1"/>
</dbReference>
<dbReference type="InterPro" id="IPR037923">
    <property type="entry name" value="HTH-like"/>
</dbReference>
<dbReference type="Proteomes" id="UP000240971">
    <property type="component" value="Unassembled WGS sequence"/>
</dbReference>
<comment type="caution">
    <text evidence="5">The sequence shown here is derived from an EMBL/GenBank/DDBJ whole genome shotgun (WGS) entry which is preliminary data.</text>
</comment>
<organism evidence="5 6">
    <name type="scientific">Chitinophaga niastensis</name>
    <dbReference type="NCBI Taxonomy" id="536980"/>
    <lineage>
        <taxon>Bacteria</taxon>
        <taxon>Pseudomonadati</taxon>
        <taxon>Bacteroidota</taxon>
        <taxon>Chitinophagia</taxon>
        <taxon>Chitinophagales</taxon>
        <taxon>Chitinophagaceae</taxon>
        <taxon>Chitinophaga</taxon>
    </lineage>
</organism>
<dbReference type="GO" id="GO:0043565">
    <property type="term" value="F:sequence-specific DNA binding"/>
    <property type="evidence" value="ECO:0007669"/>
    <property type="project" value="InterPro"/>
</dbReference>
<evidence type="ECO:0000313" key="6">
    <source>
        <dbReference type="Proteomes" id="UP000240971"/>
    </source>
</evidence>
<dbReference type="AlphaFoldDB" id="A0A2P8HHK7"/>
<keyword evidence="2 5" id="KW-0238">DNA-binding</keyword>
<dbReference type="PRINTS" id="PR00032">
    <property type="entry name" value="HTHARAC"/>
</dbReference>